<keyword evidence="4" id="KW-1003">Cell membrane</keyword>
<dbReference type="GO" id="GO:0022900">
    <property type="term" value="P:electron transport chain"/>
    <property type="evidence" value="ECO:0007669"/>
    <property type="project" value="InterPro"/>
</dbReference>
<sequence precursor="true">MTGTRLWSLRNLLIVGLLCGAVGVFVMLGPPGLLAKSETPLFCASCHVMETEFEAWFREGAHRTIRCVDCHLPHQNVATHYVWKSIDGMKDVVFFYSGTVPEIISLSPRGQKVLQANCVRCHESIVSNIDNERQCWSCHRRLSHIRSGAIETR</sequence>
<keyword evidence="8" id="KW-0249">Electron transport</keyword>
<dbReference type="GO" id="GO:0009055">
    <property type="term" value="F:electron transfer activity"/>
    <property type="evidence" value="ECO:0007669"/>
    <property type="project" value="TreeGrafter"/>
</dbReference>
<dbReference type="SUPFAM" id="SSF48695">
    <property type="entry name" value="Multiheme cytochromes"/>
    <property type="match status" value="1"/>
</dbReference>
<dbReference type="NCBIfam" id="TIGR03153">
    <property type="entry name" value="cytochr_NrfH"/>
    <property type="match status" value="1"/>
</dbReference>
<dbReference type="KEGG" id="sfu:Sfum_2399"/>
<dbReference type="PANTHER" id="PTHR30333:SF1">
    <property type="entry name" value="CYTOCHROME C-TYPE PROTEIN NAPC"/>
    <property type="match status" value="1"/>
</dbReference>
<keyword evidence="5" id="KW-0349">Heme</keyword>
<evidence type="ECO:0000256" key="5">
    <source>
        <dbReference type="ARBA" id="ARBA00022617"/>
    </source>
</evidence>
<evidence type="ECO:0000313" key="14">
    <source>
        <dbReference type="Proteomes" id="UP000001784"/>
    </source>
</evidence>
<keyword evidence="13" id="KW-0560">Oxidoreductase</keyword>
<evidence type="ECO:0000256" key="7">
    <source>
        <dbReference type="ARBA" id="ARBA00022723"/>
    </source>
</evidence>
<dbReference type="InterPro" id="IPR038266">
    <property type="entry name" value="NapC/NirT_cytc_sf"/>
</dbReference>
<dbReference type="InterPro" id="IPR051174">
    <property type="entry name" value="Cytochrome_c-type_ET"/>
</dbReference>
<evidence type="ECO:0000256" key="3">
    <source>
        <dbReference type="ARBA" id="ARBA00022448"/>
    </source>
</evidence>
<dbReference type="EC" id="1.10.2.-" evidence="13"/>
<keyword evidence="11" id="KW-0472">Membrane</keyword>
<keyword evidence="3" id="KW-0813">Transport</keyword>
<reference evidence="13 14" key="1">
    <citation type="submission" date="2006-10" db="EMBL/GenBank/DDBJ databases">
        <title>Complete sequence of Syntrophobacter fumaroxidans MPOB.</title>
        <authorList>
            <consortium name="US DOE Joint Genome Institute"/>
            <person name="Copeland A."/>
            <person name="Lucas S."/>
            <person name="Lapidus A."/>
            <person name="Barry K."/>
            <person name="Detter J.C."/>
            <person name="Glavina del Rio T."/>
            <person name="Hammon N."/>
            <person name="Israni S."/>
            <person name="Pitluck S."/>
            <person name="Goltsman E.G."/>
            <person name="Martinez M."/>
            <person name="Schmutz J."/>
            <person name="Larimer F."/>
            <person name="Land M."/>
            <person name="Hauser L."/>
            <person name="Kyrpides N."/>
            <person name="Kim E."/>
            <person name="Boone D.R."/>
            <person name="Brockman F."/>
            <person name="Culley D."/>
            <person name="Ferry J."/>
            <person name="Gunsalus R."/>
            <person name="McInerney M.J."/>
            <person name="Morrison M."/>
            <person name="Plugge C."/>
            <person name="Rohlin L."/>
            <person name="Scholten J."/>
            <person name="Sieber J."/>
            <person name="Stams A.J.M."/>
            <person name="Worm P."/>
            <person name="Henstra A.M."/>
            <person name="Richardson P."/>
        </authorList>
    </citation>
    <scope>NUCLEOTIDE SEQUENCE [LARGE SCALE GENOMIC DNA]</scope>
    <source>
        <strain evidence="14">DSM 10017 / MPOB</strain>
    </source>
</reference>
<dbReference type="InterPro" id="IPR036280">
    <property type="entry name" value="Multihaem_cyt_sf"/>
</dbReference>
<dbReference type="HOGENOM" id="CLU_096753_0_1_7"/>
<keyword evidence="10" id="KW-0408">Iron</keyword>
<evidence type="ECO:0000256" key="9">
    <source>
        <dbReference type="ARBA" id="ARBA00022989"/>
    </source>
</evidence>
<evidence type="ECO:0000256" key="4">
    <source>
        <dbReference type="ARBA" id="ARBA00022475"/>
    </source>
</evidence>
<dbReference type="GO" id="GO:0016491">
    <property type="term" value="F:oxidoreductase activity"/>
    <property type="evidence" value="ECO:0007669"/>
    <property type="project" value="UniProtKB-KW"/>
</dbReference>
<dbReference type="PANTHER" id="PTHR30333">
    <property type="entry name" value="CYTOCHROME C-TYPE PROTEIN"/>
    <property type="match status" value="1"/>
</dbReference>
<organism evidence="13 14">
    <name type="scientific">Syntrophobacter fumaroxidans (strain DSM 10017 / MPOB)</name>
    <dbReference type="NCBI Taxonomy" id="335543"/>
    <lineage>
        <taxon>Bacteria</taxon>
        <taxon>Pseudomonadati</taxon>
        <taxon>Thermodesulfobacteriota</taxon>
        <taxon>Syntrophobacteria</taxon>
        <taxon>Syntrophobacterales</taxon>
        <taxon>Syntrophobacteraceae</taxon>
        <taxon>Syntrophobacter</taxon>
    </lineage>
</organism>
<evidence type="ECO:0000256" key="6">
    <source>
        <dbReference type="ARBA" id="ARBA00022692"/>
    </source>
</evidence>
<keyword evidence="14" id="KW-1185">Reference proteome</keyword>
<evidence type="ECO:0000313" key="13">
    <source>
        <dbReference type="EMBL" id="ABK18080.1"/>
    </source>
</evidence>
<name>A0LKX8_SYNFM</name>
<feature type="domain" description="NapC/NirT cytochrome c N-terminal" evidence="12">
    <location>
        <begin position="12"/>
        <end position="141"/>
    </location>
</feature>
<evidence type="ECO:0000256" key="2">
    <source>
        <dbReference type="ARBA" id="ARBA00007395"/>
    </source>
</evidence>
<dbReference type="OrthoDB" id="9782159at2"/>
<proteinExistence type="inferred from homology"/>
<keyword evidence="7" id="KW-0479">Metal-binding</keyword>
<dbReference type="RefSeq" id="WP_011699248.1">
    <property type="nucleotide sequence ID" value="NC_008554.1"/>
</dbReference>
<gene>
    <name evidence="13" type="ordered locus">Sfum_2399</name>
</gene>
<dbReference type="GO" id="GO:0009061">
    <property type="term" value="P:anaerobic respiration"/>
    <property type="evidence" value="ECO:0007669"/>
    <property type="project" value="TreeGrafter"/>
</dbReference>
<evidence type="ECO:0000256" key="11">
    <source>
        <dbReference type="ARBA" id="ARBA00023136"/>
    </source>
</evidence>
<evidence type="ECO:0000256" key="10">
    <source>
        <dbReference type="ARBA" id="ARBA00023004"/>
    </source>
</evidence>
<dbReference type="InterPro" id="IPR017571">
    <property type="entry name" value="NrfH"/>
</dbReference>
<dbReference type="Pfam" id="PF03264">
    <property type="entry name" value="Cytochrom_NNT"/>
    <property type="match status" value="1"/>
</dbReference>
<evidence type="ECO:0000259" key="12">
    <source>
        <dbReference type="Pfam" id="PF03264"/>
    </source>
</evidence>
<comment type="similarity">
    <text evidence="2">Belongs to the NapC/NirT/NrfH family.</text>
</comment>
<evidence type="ECO:0000256" key="8">
    <source>
        <dbReference type="ARBA" id="ARBA00022982"/>
    </source>
</evidence>
<dbReference type="EMBL" id="CP000478">
    <property type="protein sequence ID" value="ABK18080.1"/>
    <property type="molecule type" value="Genomic_DNA"/>
</dbReference>
<keyword evidence="6" id="KW-0812">Transmembrane</keyword>
<protein>
    <submittedName>
        <fullName evidence="13">Respiratory nitrite reductase specific menaquinol--cytochrome-c reductase (NrfH)</fullName>
        <ecNumber evidence="13">1.10.2.-</ecNumber>
    </submittedName>
</protein>
<dbReference type="InterPro" id="IPR005126">
    <property type="entry name" value="NapC/NirT_cyt_c_N"/>
</dbReference>
<dbReference type="AlphaFoldDB" id="A0LKX8"/>
<accession>A0LKX8</accession>
<comment type="subcellular location">
    <subcellularLocation>
        <location evidence="1">Cell membrane</location>
    </subcellularLocation>
</comment>
<dbReference type="eggNOG" id="COG3005">
    <property type="taxonomic scope" value="Bacteria"/>
</dbReference>
<dbReference type="GO" id="GO:0005886">
    <property type="term" value="C:plasma membrane"/>
    <property type="evidence" value="ECO:0007669"/>
    <property type="project" value="UniProtKB-SubCell"/>
</dbReference>
<dbReference type="Gene3D" id="1.10.3820.10">
    <property type="entry name" value="Di-heme elbow motif domain"/>
    <property type="match status" value="1"/>
</dbReference>
<dbReference type="STRING" id="335543.Sfum_2399"/>
<keyword evidence="9" id="KW-1133">Transmembrane helix</keyword>
<evidence type="ECO:0000256" key="1">
    <source>
        <dbReference type="ARBA" id="ARBA00004236"/>
    </source>
</evidence>
<dbReference type="InParanoid" id="A0LKX8"/>
<dbReference type="Proteomes" id="UP000001784">
    <property type="component" value="Chromosome"/>
</dbReference>
<dbReference type="GO" id="GO:0046872">
    <property type="term" value="F:metal ion binding"/>
    <property type="evidence" value="ECO:0007669"/>
    <property type="project" value="UniProtKB-KW"/>
</dbReference>